<dbReference type="EMBL" id="MN739521">
    <property type="protein sequence ID" value="QHT10507.1"/>
    <property type="molecule type" value="Genomic_DNA"/>
</dbReference>
<proteinExistence type="predicted"/>
<sequence>MDLELVNQKKYIAYLTAYKEDRLQNFYKGTFRGVHCILNNIIFNDVIEYKTYEETRLGYRPTALLRYNLIFFTKDVYTFHDIEQVKENKKKAIQSMEKRALDKILKRIVNEEFQWL</sequence>
<name>A0A6C0D1V7_9ZZZZ</name>
<protein>
    <submittedName>
        <fullName evidence="1">Uncharacterized protein</fullName>
    </submittedName>
</protein>
<reference evidence="1" key="1">
    <citation type="journal article" date="2020" name="Nature">
        <title>Giant virus diversity and host interactions through global metagenomics.</title>
        <authorList>
            <person name="Schulz F."/>
            <person name="Roux S."/>
            <person name="Paez-Espino D."/>
            <person name="Jungbluth S."/>
            <person name="Walsh D.A."/>
            <person name="Denef V.J."/>
            <person name="McMahon K.D."/>
            <person name="Konstantinidis K.T."/>
            <person name="Eloe-Fadrosh E.A."/>
            <person name="Kyrpides N.C."/>
            <person name="Woyke T."/>
        </authorList>
    </citation>
    <scope>NUCLEOTIDE SEQUENCE</scope>
    <source>
        <strain evidence="1">GVMAG-M-3300023174-107</strain>
    </source>
</reference>
<accession>A0A6C0D1V7</accession>
<evidence type="ECO:0000313" key="1">
    <source>
        <dbReference type="EMBL" id="QHT10507.1"/>
    </source>
</evidence>
<organism evidence="1">
    <name type="scientific">viral metagenome</name>
    <dbReference type="NCBI Taxonomy" id="1070528"/>
    <lineage>
        <taxon>unclassified sequences</taxon>
        <taxon>metagenomes</taxon>
        <taxon>organismal metagenomes</taxon>
    </lineage>
</organism>
<dbReference type="AlphaFoldDB" id="A0A6C0D1V7"/>